<dbReference type="AlphaFoldDB" id="A0A316UFE5"/>
<organism evidence="2 3">
    <name type="scientific">Pseudomicrostroma glucosiphilum</name>
    <dbReference type="NCBI Taxonomy" id="1684307"/>
    <lineage>
        <taxon>Eukaryota</taxon>
        <taxon>Fungi</taxon>
        <taxon>Dikarya</taxon>
        <taxon>Basidiomycota</taxon>
        <taxon>Ustilaginomycotina</taxon>
        <taxon>Exobasidiomycetes</taxon>
        <taxon>Microstromatales</taxon>
        <taxon>Microstromatales incertae sedis</taxon>
        <taxon>Pseudomicrostroma</taxon>
    </lineage>
</organism>
<accession>A0A316UFE5</accession>
<protein>
    <submittedName>
        <fullName evidence="2">Uncharacterized protein</fullName>
    </submittedName>
</protein>
<feature type="region of interest" description="Disordered" evidence="1">
    <location>
        <begin position="1"/>
        <end position="44"/>
    </location>
</feature>
<feature type="compositionally biased region" description="Gly residues" evidence="1">
    <location>
        <begin position="105"/>
        <end position="117"/>
    </location>
</feature>
<dbReference type="Proteomes" id="UP000245942">
    <property type="component" value="Unassembled WGS sequence"/>
</dbReference>
<evidence type="ECO:0000313" key="2">
    <source>
        <dbReference type="EMBL" id="PWN23131.1"/>
    </source>
</evidence>
<keyword evidence="3" id="KW-1185">Reference proteome</keyword>
<feature type="region of interest" description="Disordered" evidence="1">
    <location>
        <begin position="101"/>
        <end position="159"/>
    </location>
</feature>
<dbReference type="RefSeq" id="XP_025350291.1">
    <property type="nucleotide sequence ID" value="XM_025489069.1"/>
</dbReference>
<evidence type="ECO:0000313" key="3">
    <source>
        <dbReference type="Proteomes" id="UP000245942"/>
    </source>
</evidence>
<gene>
    <name evidence="2" type="ORF">BCV69DRAFT_110030</name>
</gene>
<evidence type="ECO:0000256" key="1">
    <source>
        <dbReference type="SAM" id="MobiDB-lite"/>
    </source>
</evidence>
<name>A0A316UFE5_9BASI</name>
<sequence length="159" mass="16687">MVREGTWAEEHPRSQSGAWSRVQRDRRTTTSWVKGGAPSHMLGSAEPCQGASDWLTWSAARGGGRGGVEGALGQVRCQAPLAGMASVSLPSRLGADYLRHLSPHAGGGASAIGAGGAKGRRRMQAGRPVAEAEDQTGRRSGRQLGQSSYHPPLTHSPLR</sequence>
<feature type="compositionally biased region" description="Basic and acidic residues" evidence="1">
    <location>
        <begin position="1"/>
        <end position="13"/>
    </location>
</feature>
<reference evidence="2 3" key="1">
    <citation type="journal article" date="2018" name="Mol. Biol. Evol.">
        <title>Broad Genomic Sampling Reveals a Smut Pathogenic Ancestry of the Fungal Clade Ustilaginomycotina.</title>
        <authorList>
            <person name="Kijpornyongpan T."/>
            <person name="Mondo S.J."/>
            <person name="Barry K."/>
            <person name="Sandor L."/>
            <person name="Lee J."/>
            <person name="Lipzen A."/>
            <person name="Pangilinan J."/>
            <person name="LaButti K."/>
            <person name="Hainaut M."/>
            <person name="Henrissat B."/>
            <person name="Grigoriev I.V."/>
            <person name="Spatafora J.W."/>
            <person name="Aime M.C."/>
        </authorList>
    </citation>
    <scope>NUCLEOTIDE SEQUENCE [LARGE SCALE GENOMIC DNA]</scope>
    <source>
        <strain evidence="2 3">MCA 4718</strain>
    </source>
</reference>
<proteinExistence type="predicted"/>
<dbReference type="EMBL" id="KZ819322">
    <property type="protein sequence ID" value="PWN23131.1"/>
    <property type="molecule type" value="Genomic_DNA"/>
</dbReference>
<dbReference type="GeneID" id="37010803"/>